<evidence type="ECO:0000256" key="4">
    <source>
        <dbReference type="ARBA" id="ARBA00022975"/>
    </source>
</evidence>
<dbReference type="PANTHER" id="PTHR45753:SF6">
    <property type="entry name" value="ASPARTATE CARBAMOYLTRANSFERASE"/>
    <property type="match status" value="1"/>
</dbReference>
<comment type="catalytic activity">
    <reaction evidence="6 7">
        <text>carbamoyl phosphate + L-aspartate = N-carbamoyl-L-aspartate + phosphate + H(+)</text>
        <dbReference type="Rhea" id="RHEA:20013"/>
        <dbReference type="ChEBI" id="CHEBI:15378"/>
        <dbReference type="ChEBI" id="CHEBI:29991"/>
        <dbReference type="ChEBI" id="CHEBI:32814"/>
        <dbReference type="ChEBI" id="CHEBI:43474"/>
        <dbReference type="ChEBI" id="CHEBI:58228"/>
        <dbReference type="EC" id="2.1.3.2"/>
    </reaction>
</comment>
<evidence type="ECO:0000313" key="11">
    <source>
        <dbReference type="Proteomes" id="UP001302978"/>
    </source>
</evidence>
<dbReference type="InterPro" id="IPR002082">
    <property type="entry name" value="Asp_carbamoyltransf"/>
</dbReference>
<keyword evidence="3 7" id="KW-0808">Transferase</keyword>
<evidence type="ECO:0000256" key="7">
    <source>
        <dbReference type="HAMAP-Rule" id="MF_00001"/>
    </source>
</evidence>
<dbReference type="FunFam" id="3.40.50.1370:FF:000002">
    <property type="entry name" value="Aspartate carbamoyltransferase 2"/>
    <property type="match status" value="1"/>
</dbReference>
<feature type="domain" description="Aspartate/ornithine carbamoyltransferase Asp/Orn-binding" evidence="8">
    <location>
        <begin position="153"/>
        <end position="300"/>
    </location>
</feature>
<evidence type="ECO:0000259" key="8">
    <source>
        <dbReference type="Pfam" id="PF00185"/>
    </source>
</evidence>
<dbReference type="InterPro" id="IPR006131">
    <property type="entry name" value="Asp_carbamoyltransf_Asp/Orn-bd"/>
</dbReference>
<evidence type="ECO:0000256" key="6">
    <source>
        <dbReference type="ARBA" id="ARBA00048859"/>
    </source>
</evidence>
<dbReference type="GO" id="GO:0005829">
    <property type="term" value="C:cytosol"/>
    <property type="evidence" value="ECO:0007669"/>
    <property type="project" value="TreeGrafter"/>
</dbReference>
<evidence type="ECO:0000259" key="9">
    <source>
        <dbReference type="Pfam" id="PF02729"/>
    </source>
</evidence>
<dbReference type="EMBL" id="CP131059">
    <property type="protein sequence ID" value="WNY23529.1"/>
    <property type="molecule type" value="Genomic_DNA"/>
</dbReference>
<dbReference type="NCBIfam" id="NF002032">
    <property type="entry name" value="PRK00856.1"/>
    <property type="match status" value="1"/>
</dbReference>
<protein>
    <recommendedName>
        <fullName evidence="7">Aspartate carbamoyltransferase</fullName>
        <ecNumber evidence="7">2.1.3.2</ecNumber>
    </recommendedName>
    <alternativeName>
        <fullName evidence="7">Aspartate transcarbamylase</fullName>
        <shortName evidence="7">ATCase</shortName>
    </alternativeName>
</protein>
<feature type="binding site" evidence="7">
    <location>
        <position position="166"/>
    </location>
    <ligand>
        <name>L-aspartate</name>
        <dbReference type="ChEBI" id="CHEBI:29991"/>
    </ligand>
</feature>
<dbReference type="SUPFAM" id="SSF53671">
    <property type="entry name" value="Aspartate/ornithine carbamoyltransferase"/>
    <property type="match status" value="1"/>
</dbReference>
<feature type="binding site" evidence="7">
    <location>
        <position position="267"/>
    </location>
    <ligand>
        <name>carbamoyl phosphate</name>
        <dbReference type="ChEBI" id="CHEBI:58228"/>
    </ligand>
</feature>
<sequence>MRPMHHIISTREYTTEMYDEILELAEKLEPIARGEVSSKIMDGKVLALLFFEPSTRTRMSFETAMLRLGGQVLNLGQVEASSIAKGESLSDTIRVTSQYADAVVLRHPREGAALMASECSSAPIINGGDGAGHHPTQTLLDLYTIKRESHLENLNVALAGDLKYGRTIHSLCYALSRYHAKINLVSPPELQLPERIVDDLRKANIDVTITHDMEDVIDDIDVLYMTRIQRERFPDPTEFNRVSNSMRITKELIQSAKPDMKIMHPLPRVNEISYDVDDTIHAAYFKQAFYGVPVRMAILCKVLGMEDKIPEAKR</sequence>
<evidence type="ECO:0000256" key="5">
    <source>
        <dbReference type="ARBA" id="ARBA00043884"/>
    </source>
</evidence>
<feature type="binding site" evidence="7">
    <location>
        <position position="134"/>
    </location>
    <ligand>
        <name>carbamoyl phosphate</name>
        <dbReference type="ChEBI" id="CHEBI:58228"/>
    </ligand>
</feature>
<proteinExistence type="inferred from homology"/>
<dbReference type="InterPro" id="IPR036901">
    <property type="entry name" value="Asp/Orn_carbamoylTrfase_sf"/>
</dbReference>
<dbReference type="GO" id="GO:0044205">
    <property type="term" value="P:'de novo' UMP biosynthetic process"/>
    <property type="evidence" value="ECO:0007669"/>
    <property type="project" value="UniProtKB-UniRule"/>
</dbReference>
<feature type="binding site" evidence="7">
    <location>
        <position position="137"/>
    </location>
    <ligand>
        <name>carbamoyl phosphate</name>
        <dbReference type="ChEBI" id="CHEBI:58228"/>
    </ligand>
</feature>
<keyword evidence="11" id="KW-1185">Reference proteome</keyword>
<dbReference type="InterPro" id="IPR006132">
    <property type="entry name" value="Asp/Orn_carbamoyltranf_P-bd"/>
</dbReference>
<keyword evidence="4 7" id="KW-0665">Pyrimidine biosynthesis</keyword>
<reference evidence="10 11" key="1">
    <citation type="submission" date="2023-07" db="EMBL/GenBank/DDBJ databases">
        <title>Closed genoem sequence of Methanomicrococcus sp. Hf6.</title>
        <authorList>
            <person name="Poehlein A."/>
            <person name="Protasov E."/>
            <person name="Platt K."/>
            <person name="Reeh H."/>
            <person name="Daniel R."/>
            <person name="Brune A."/>
        </authorList>
    </citation>
    <scope>NUCLEOTIDE SEQUENCE [LARGE SCALE GENOMIC DNA]</scope>
    <source>
        <strain evidence="10 11">Hf6</strain>
    </source>
</reference>
<evidence type="ECO:0000313" key="10">
    <source>
        <dbReference type="EMBL" id="WNY23529.1"/>
    </source>
</evidence>
<organism evidence="10 11">
    <name type="scientific">Methanimicrococcus hongohii</name>
    <dbReference type="NCBI Taxonomy" id="3028295"/>
    <lineage>
        <taxon>Archaea</taxon>
        <taxon>Methanobacteriati</taxon>
        <taxon>Methanobacteriota</taxon>
        <taxon>Stenosarchaea group</taxon>
        <taxon>Methanomicrobia</taxon>
        <taxon>Methanosarcinales</taxon>
        <taxon>Methanosarcinaceae</taxon>
        <taxon>Methanimicrococcus</taxon>
    </lineage>
</organism>
<dbReference type="GO" id="GO:0006207">
    <property type="term" value="P:'de novo' pyrimidine nucleobase biosynthetic process"/>
    <property type="evidence" value="ECO:0007669"/>
    <property type="project" value="InterPro"/>
</dbReference>
<dbReference type="NCBIfam" id="TIGR00670">
    <property type="entry name" value="asp_carb_tr"/>
    <property type="match status" value="1"/>
</dbReference>
<feature type="binding site" evidence="7">
    <location>
        <position position="227"/>
    </location>
    <ligand>
        <name>L-aspartate</name>
        <dbReference type="ChEBI" id="CHEBI:29991"/>
    </ligand>
</feature>
<dbReference type="AlphaFoldDB" id="A0AA96UZG1"/>
<accession>A0AA96UZG1</accession>
<feature type="binding site" evidence="7">
    <location>
        <position position="57"/>
    </location>
    <ligand>
        <name>carbamoyl phosphate</name>
        <dbReference type="ChEBI" id="CHEBI:58228"/>
    </ligand>
</feature>
<feature type="binding site" evidence="7">
    <location>
        <position position="266"/>
    </location>
    <ligand>
        <name>carbamoyl phosphate</name>
        <dbReference type="ChEBI" id="CHEBI:58228"/>
    </ligand>
</feature>
<name>A0AA96UZG1_9EURY</name>
<evidence type="ECO:0000256" key="3">
    <source>
        <dbReference type="ARBA" id="ARBA00022679"/>
    </source>
</evidence>
<gene>
    <name evidence="7 10" type="primary">pyrB</name>
    <name evidence="10" type="ORF">MmiHf6_08370</name>
</gene>
<dbReference type="Pfam" id="PF00185">
    <property type="entry name" value="OTCace"/>
    <property type="match status" value="1"/>
</dbReference>
<evidence type="ECO:0000256" key="2">
    <source>
        <dbReference type="ARBA" id="ARBA00008896"/>
    </source>
</evidence>
<evidence type="ECO:0000256" key="1">
    <source>
        <dbReference type="ARBA" id="ARBA00004852"/>
    </source>
</evidence>
<feature type="binding site" evidence="7">
    <location>
        <position position="56"/>
    </location>
    <ligand>
        <name>carbamoyl phosphate</name>
        <dbReference type="ChEBI" id="CHEBI:58228"/>
    </ligand>
</feature>
<dbReference type="PRINTS" id="PR00100">
    <property type="entry name" value="AOTCASE"/>
</dbReference>
<dbReference type="GO" id="GO:0004070">
    <property type="term" value="F:aspartate carbamoyltransferase activity"/>
    <property type="evidence" value="ECO:0007669"/>
    <property type="project" value="UniProtKB-UniRule"/>
</dbReference>
<comment type="similarity">
    <text evidence="2 7">Belongs to the aspartate/ornithine carbamoyltransferase superfamily. ATCase family.</text>
</comment>
<dbReference type="PANTHER" id="PTHR45753">
    <property type="entry name" value="ORNITHINE CARBAMOYLTRANSFERASE, MITOCHONDRIAL"/>
    <property type="match status" value="1"/>
</dbReference>
<dbReference type="Gene3D" id="3.40.50.1370">
    <property type="entry name" value="Aspartate/ornithine carbamoyltransferase"/>
    <property type="match status" value="2"/>
</dbReference>
<feature type="binding site" evidence="7">
    <location>
        <position position="106"/>
    </location>
    <ligand>
        <name>carbamoyl phosphate</name>
        <dbReference type="ChEBI" id="CHEBI:58228"/>
    </ligand>
</feature>
<dbReference type="PROSITE" id="PS00097">
    <property type="entry name" value="CARBAMOYLTRANSFERASE"/>
    <property type="match status" value="1"/>
</dbReference>
<comment type="function">
    <text evidence="5 7">Catalyzes the condensation of carbamoyl phosphate and aspartate to form carbamoyl aspartate and inorganic phosphate, the committed step in the de novo pyrimidine nucleotide biosynthesis pathway.</text>
</comment>
<dbReference type="GO" id="GO:0016597">
    <property type="term" value="F:amino acid binding"/>
    <property type="evidence" value="ECO:0007669"/>
    <property type="project" value="InterPro"/>
</dbReference>
<dbReference type="HAMAP" id="MF_00001">
    <property type="entry name" value="Asp_carb_tr"/>
    <property type="match status" value="1"/>
</dbReference>
<comment type="subunit">
    <text evidence="7">Heterooligomer of catalytic and regulatory chains.</text>
</comment>
<dbReference type="GO" id="GO:0006520">
    <property type="term" value="P:amino acid metabolic process"/>
    <property type="evidence" value="ECO:0007669"/>
    <property type="project" value="InterPro"/>
</dbReference>
<dbReference type="InterPro" id="IPR006130">
    <property type="entry name" value="Asp/Orn_carbamoylTrfase"/>
</dbReference>
<feature type="domain" description="Aspartate/ornithine carbamoyltransferase carbamoyl-P binding" evidence="9">
    <location>
        <begin position="6"/>
        <end position="146"/>
    </location>
</feature>
<dbReference type="Proteomes" id="UP001302978">
    <property type="component" value="Chromosome"/>
</dbReference>
<feature type="binding site" evidence="7">
    <location>
        <position position="85"/>
    </location>
    <ligand>
        <name>L-aspartate</name>
        <dbReference type="ChEBI" id="CHEBI:29991"/>
    </ligand>
</feature>
<dbReference type="Pfam" id="PF02729">
    <property type="entry name" value="OTCace_N"/>
    <property type="match status" value="1"/>
</dbReference>
<dbReference type="KEGG" id="mehf:MmiHf6_08370"/>
<dbReference type="EC" id="2.1.3.2" evidence="7"/>
<comment type="pathway">
    <text evidence="1 7">Pyrimidine metabolism; UMP biosynthesis via de novo pathway; (S)-dihydroorotate from bicarbonate: step 2/3.</text>
</comment>
<dbReference type="PRINTS" id="PR00101">
    <property type="entry name" value="ATCASE"/>
</dbReference>